<evidence type="ECO:0000256" key="4">
    <source>
        <dbReference type="ARBA" id="ARBA00022989"/>
    </source>
</evidence>
<dbReference type="PANTHER" id="PTHR35007:SF1">
    <property type="entry name" value="PILUS ASSEMBLY PROTEIN"/>
    <property type="match status" value="1"/>
</dbReference>
<sequence length="294" mass="30399">MLLAGAGFGLGLTLLARGLFPPKPTLAQALADLNRAPAPVRILSADDGGWAARFGGPLVGLLQSWNLPGEKVARDLQVLERSARRHLAEKAVAALAGLLLPLVLTAVLAVAGVVLPWSVPAWGALACAAAGFFVPDLTVKSEATARRMEFRHAFTAFIDLVVIGLSGGAGVEAALDQAARIGEGWSFTAIRKALDAARLSRVAPWTTLGQLGVELDVPVLEEIAASLTLAGVEGAKIRTSLSAKAAALRAHALSDADADAQQATERMALPVVQMFAGFLVFIAYPALAHALGAL</sequence>
<evidence type="ECO:0000256" key="2">
    <source>
        <dbReference type="ARBA" id="ARBA00022475"/>
    </source>
</evidence>
<name>A0ABN2T8R9_9ACTN</name>
<keyword evidence="3 6" id="KW-0812">Transmembrane</keyword>
<proteinExistence type="predicted"/>
<comment type="subcellular location">
    <subcellularLocation>
        <location evidence="1">Cell membrane</location>
        <topology evidence="1">Multi-pass membrane protein</topology>
    </subcellularLocation>
</comment>
<evidence type="ECO:0000313" key="9">
    <source>
        <dbReference type="Proteomes" id="UP001499854"/>
    </source>
</evidence>
<evidence type="ECO:0000256" key="6">
    <source>
        <dbReference type="SAM" id="Phobius"/>
    </source>
</evidence>
<evidence type="ECO:0000256" key="1">
    <source>
        <dbReference type="ARBA" id="ARBA00004651"/>
    </source>
</evidence>
<feature type="transmembrane region" description="Helical" evidence="6">
    <location>
        <begin position="121"/>
        <end position="139"/>
    </location>
</feature>
<feature type="transmembrane region" description="Helical" evidence="6">
    <location>
        <begin position="91"/>
        <end position="115"/>
    </location>
</feature>
<dbReference type="EMBL" id="BAAAQM010000071">
    <property type="protein sequence ID" value="GAA2001415.1"/>
    <property type="molecule type" value="Genomic_DNA"/>
</dbReference>
<dbReference type="InterPro" id="IPR018076">
    <property type="entry name" value="T2SS_GspF_dom"/>
</dbReference>
<keyword evidence="4 6" id="KW-1133">Transmembrane helix</keyword>
<keyword evidence="9" id="KW-1185">Reference proteome</keyword>
<keyword evidence="5 6" id="KW-0472">Membrane</keyword>
<evidence type="ECO:0000256" key="3">
    <source>
        <dbReference type="ARBA" id="ARBA00022692"/>
    </source>
</evidence>
<evidence type="ECO:0000259" key="7">
    <source>
        <dbReference type="Pfam" id="PF00482"/>
    </source>
</evidence>
<comment type="caution">
    <text evidence="8">The sequence shown here is derived from an EMBL/GenBank/DDBJ whole genome shotgun (WGS) entry which is preliminary data.</text>
</comment>
<evidence type="ECO:0000256" key="5">
    <source>
        <dbReference type="ARBA" id="ARBA00023136"/>
    </source>
</evidence>
<dbReference type="Proteomes" id="UP001499854">
    <property type="component" value="Unassembled WGS sequence"/>
</dbReference>
<protein>
    <submittedName>
        <fullName evidence="8">Type II secretion system F family protein</fullName>
    </submittedName>
</protein>
<keyword evidence="2" id="KW-1003">Cell membrane</keyword>
<accession>A0ABN2T8R9</accession>
<organism evidence="8 9">
    <name type="scientific">Catenulispora subtropica</name>
    <dbReference type="NCBI Taxonomy" id="450798"/>
    <lineage>
        <taxon>Bacteria</taxon>
        <taxon>Bacillati</taxon>
        <taxon>Actinomycetota</taxon>
        <taxon>Actinomycetes</taxon>
        <taxon>Catenulisporales</taxon>
        <taxon>Catenulisporaceae</taxon>
        <taxon>Catenulispora</taxon>
    </lineage>
</organism>
<reference evidence="8 9" key="1">
    <citation type="journal article" date="2019" name="Int. J. Syst. Evol. Microbiol.">
        <title>The Global Catalogue of Microorganisms (GCM) 10K type strain sequencing project: providing services to taxonomists for standard genome sequencing and annotation.</title>
        <authorList>
            <consortium name="The Broad Institute Genomics Platform"/>
            <consortium name="The Broad Institute Genome Sequencing Center for Infectious Disease"/>
            <person name="Wu L."/>
            <person name="Ma J."/>
        </authorList>
    </citation>
    <scope>NUCLEOTIDE SEQUENCE [LARGE SCALE GENOMIC DNA]</scope>
    <source>
        <strain evidence="8 9">JCM 16013</strain>
    </source>
</reference>
<gene>
    <name evidence="8" type="ORF">GCM10009838_79020</name>
</gene>
<feature type="domain" description="Type II secretion system protein GspF" evidence="7">
    <location>
        <begin position="157"/>
        <end position="285"/>
    </location>
</feature>
<dbReference type="Pfam" id="PF00482">
    <property type="entry name" value="T2SSF"/>
    <property type="match status" value="1"/>
</dbReference>
<dbReference type="PANTHER" id="PTHR35007">
    <property type="entry name" value="INTEGRAL MEMBRANE PROTEIN-RELATED"/>
    <property type="match status" value="1"/>
</dbReference>
<feature type="transmembrane region" description="Helical" evidence="6">
    <location>
        <begin position="271"/>
        <end position="291"/>
    </location>
</feature>
<evidence type="ECO:0000313" key="8">
    <source>
        <dbReference type="EMBL" id="GAA2001415.1"/>
    </source>
</evidence>